<dbReference type="EMBL" id="JAENIK010000012">
    <property type="protein sequence ID" value="MBK1817972.1"/>
    <property type="molecule type" value="Genomic_DNA"/>
</dbReference>
<feature type="chain" id="PRO_5037623552" evidence="1">
    <location>
        <begin position="21"/>
        <end position="254"/>
    </location>
</feature>
<accession>A0A934V958</accession>
<dbReference type="Gene3D" id="2.60.120.560">
    <property type="entry name" value="Exo-inulinase, domain 1"/>
    <property type="match status" value="1"/>
</dbReference>
<keyword evidence="4" id="KW-1185">Reference proteome</keyword>
<reference evidence="3" key="1">
    <citation type="submission" date="2021-01" db="EMBL/GenBank/DDBJ databases">
        <title>Modified the classification status of verrucomicrobia.</title>
        <authorList>
            <person name="Feng X."/>
        </authorList>
    </citation>
    <scope>NUCLEOTIDE SEQUENCE</scope>
    <source>
        <strain evidence="3">JCM 18052</strain>
    </source>
</reference>
<evidence type="ECO:0000259" key="2">
    <source>
        <dbReference type="Pfam" id="PF06439"/>
    </source>
</evidence>
<dbReference type="AlphaFoldDB" id="A0A934V958"/>
<evidence type="ECO:0000313" key="3">
    <source>
        <dbReference type="EMBL" id="MBK1817972.1"/>
    </source>
</evidence>
<sequence>MKTSLFLNVAFLCSLLPAIAADPNTLTPAEKSAGWRLLWDGKSSDGWRSAKSESFPKKGWGIKDGVLSVRASDGGESTGGGDIISKDRFSDFELSVDFKITEGANSGIKYFVQPNLKPIDKVTGKPAAVGSAIGLEFQILDDVRHPDAKLGKNGNRTIGSLYDLITADKNKKVNPIGEWNTARIVVKGNHVEHWLNGDKVVEYERSSADYRKHVAGSKYKDIPEFGEWADGHILIQDHGNQVSYRNIKILVAKK</sequence>
<dbReference type="Proteomes" id="UP000600139">
    <property type="component" value="Unassembled WGS sequence"/>
</dbReference>
<dbReference type="Pfam" id="PF06439">
    <property type="entry name" value="3keto-disac_hyd"/>
    <property type="match status" value="1"/>
</dbReference>
<evidence type="ECO:0000313" key="4">
    <source>
        <dbReference type="Proteomes" id="UP000600139"/>
    </source>
</evidence>
<gene>
    <name evidence="3" type="ORF">JIN84_20285</name>
</gene>
<feature type="domain" description="3-keto-alpha-glucoside-1,2-lyase/3-keto-2-hydroxy-glucal hydratase" evidence="2">
    <location>
        <begin position="34"/>
        <end position="249"/>
    </location>
</feature>
<feature type="signal peptide" evidence="1">
    <location>
        <begin position="1"/>
        <end position="20"/>
    </location>
</feature>
<keyword evidence="1" id="KW-0732">Signal</keyword>
<protein>
    <submittedName>
        <fullName evidence="3">DUF1080 domain-containing protein</fullName>
    </submittedName>
</protein>
<dbReference type="GO" id="GO:0016787">
    <property type="term" value="F:hydrolase activity"/>
    <property type="evidence" value="ECO:0007669"/>
    <property type="project" value="InterPro"/>
</dbReference>
<dbReference type="InterPro" id="IPR010496">
    <property type="entry name" value="AL/BT2_dom"/>
</dbReference>
<proteinExistence type="predicted"/>
<name>A0A934V958_9BACT</name>
<organism evidence="3 4">
    <name type="scientific">Luteolibacter yonseiensis</name>
    <dbReference type="NCBI Taxonomy" id="1144680"/>
    <lineage>
        <taxon>Bacteria</taxon>
        <taxon>Pseudomonadati</taxon>
        <taxon>Verrucomicrobiota</taxon>
        <taxon>Verrucomicrobiia</taxon>
        <taxon>Verrucomicrobiales</taxon>
        <taxon>Verrucomicrobiaceae</taxon>
        <taxon>Luteolibacter</taxon>
    </lineage>
</organism>
<evidence type="ECO:0000256" key="1">
    <source>
        <dbReference type="SAM" id="SignalP"/>
    </source>
</evidence>
<comment type="caution">
    <text evidence="3">The sequence shown here is derived from an EMBL/GenBank/DDBJ whole genome shotgun (WGS) entry which is preliminary data.</text>
</comment>
<dbReference type="RefSeq" id="WP_200352896.1">
    <property type="nucleotide sequence ID" value="NZ_BAABHZ010000001.1"/>
</dbReference>